<keyword evidence="3 5" id="KW-0560">Oxidoreductase</keyword>
<dbReference type="InterPro" id="IPR047109">
    <property type="entry name" value="CAD-like"/>
</dbReference>
<evidence type="ECO:0000259" key="4">
    <source>
        <dbReference type="Pfam" id="PF08240"/>
    </source>
</evidence>
<evidence type="ECO:0000256" key="1">
    <source>
        <dbReference type="ARBA" id="ARBA00022723"/>
    </source>
</evidence>
<evidence type="ECO:0000256" key="3">
    <source>
        <dbReference type="ARBA" id="ARBA00023002"/>
    </source>
</evidence>
<keyword evidence="2" id="KW-0862">Zinc</keyword>
<dbReference type="InterPro" id="IPR011032">
    <property type="entry name" value="GroES-like_sf"/>
</dbReference>
<dbReference type="GO" id="GO:0046872">
    <property type="term" value="F:metal ion binding"/>
    <property type="evidence" value="ECO:0007669"/>
    <property type="project" value="UniProtKB-KW"/>
</dbReference>
<feature type="domain" description="Alcohol dehydrogenase-like N-terminal" evidence="4">
    <location>
        <begin position="27"/>
        <end position="86"/>
    </location>
</feature>
<dbReference type="GO" id="GO:0016616">
    <property type="term" value="F:oxidoreductase activity, acting on the CH-OH group of donors, NAD or NADP as acceptor"/>
    <property type="evidence" value="ECO:0007669"/>
    <property type="project" value="InterPro"/>
</dbReference>
<dbReference type="PANTHER" id="PTHR42683">
    <property type="entry name" value="ALDEHYDE REDUCTASE"/>
    <property type="match status" value="1"/>
</dbReference>
<name>A0A376MPV5_ECOLX</name>
<dbReference type="Proteomes" id="UP000254817">
    <property type="component" value="Unassembled WGS sequence"/>
</dbReference>
<dbReference type="SUPFAM" id="SSF50129">
    <property type="entry name" value="GroES-like"/>
    <property type="match status" value="1"/>
</dbReference>
<proteinExistence type="predicted"/>
<accession>A0A376MPV5</accession>
<gene>
    <name evidence="5" type="primary">yjgB_2</name>
    <name evidence="5" type="ORF">NCTC11112_02906</name>
</gene>
<evidence type="ECO:0000313" key="6">
    <source>
        <dbReference type="Proteomes" id="UP000254817"/>
    </source>
</evidence>
<evidence type="ECO:0000313" key="5">
    <source>
        <dbReference type="EMBL" id="STG52403.1"/>
    </source>
</evidence>
<sequence>MSMIKSYAAKEAGGELELYEYDPGELKPQDVEVQVDYCGICHSDLSMIDNEWGFSQYPLVAGHEVIGRVVALGAPRRIKVCRSVSVSGLAGRRVAVVTATPVLAVIRSTASKVRCRRL</sequence>
<reference evidence="5 6" key="1">
    <citation type="submission" date="2018-06" db="EMBL/GenBank/DDBJ databases">
        <authorList>
            <consortium name="Pathogen Informatics"/>
            <person name="Doyle S."/>
        </authorList>
    </citation>
    <scope>NUCLEOTIDE SEQUENCE [LARGE SCALE GENOMIC DNA]</scope>
    <source>
        <strain evidence="5 6">NCTC11112</strain>
    </source>
</reference>
<keyword evidence="1" id="KW-0479">Metal-binding</keyword>
<dbReference type="InterPro" id="IPR013154">
    <property type="entry name" value="ADH-like_N"/>
</dbReference>
<evidence type="ECO:0000256" key="2">
    <source>
        <dbReference type="ARBA" id="ARBA00022833"/>
    </source>
</evidence>
<organism evidence="5 6">
    <name type="scientific">Escherichia coli</name>
    <dbReference type="NCBI Taxonomy" id="562"/>
    <lineage>
        <taxon>Bacteria</taxon>
        <taxon>Pseudomonadati</taxon>
        <taxon>Pseudomonadota</taxon>
        <taxon>Gammaproteobacteria</taxon>
        <taxon>Enterobacterales</taxon>
        <taxon>Enterobacteriaceae</taxon>
        <taxon>Escherichia</taxon>
    </lineage>
</organism>
<protein>
    <submittedName>
        <fullName evidence="5">Oxidoreductase</fullName>
        <ecNumber evidence="5">1.-.-.-</ecNumber>
    </submittedName>
</protein>
<dbReference type="EC" id="1.-.-.-" evidence="5"/>
<dbReference type="AlphaFoldDB" id="A0A376MPV5"/>
<dbReference type="Gene3D" id="3.90.180.10">
    <property type="entry name" value="Medium-chain alcohol dehydrogenases, catalytic domain"/>
    <property type="match status" value="1"/>
</dbReference>
<dbReference type="Pfam" id="PF08240">
    <property type="entry name" value="ADH_N"/>
    <property type="match status" value="1"/>
</dbReference>
<dbReference type="EMBL" id="UGAW01000001">
    <property type="protein sequence ID" value="STG52403.1"/>
    <property type="molecule type" value="Genomic_DNA"/>
</dbReference>